<proteinExistence type="predicted"/>
<sequence length="325" mass="36957">MMLLSTAGALLFRWGYGILLLIACSALQRFTSRSTQLPNLLLPALYDSADVQLQSGHEFDWNDLDLTQRGSCGMTKCFFPSISAKGDDGEEGYLIQHSKRNQTKTYEKWQRIWERAEEMTLSYNGTRHFLLAPPLMPVDPPLAVLKRLNAMVFGPGRTNDHYFGKTKAYNGTRGARSNVGFIVQRVKTAPTPGLICRCYFFSGKKKKKGEEGRFKFDDLSASTDKFRLAVSDKNMFMSTFKIELQRTITLLADTSYSSLFKDFQFLLDVQGRIHHIDLDRMEERTFRYPSTKGAKQCFGGAFSKLTRVLNGDYNFSGIESLEKRS</sequence>
<gene>
    <name evidence="1" type="ORF">MPOL1434_LOCUS8103</name>
</gene>
<dbReference type="EMBL" id="HBEJ01013795">
    <property type="protein sequence ID" value="CAD8374676.1"/>
    <property type="molecule type" value="Transcribed_RNA"/>
</dbReference>
<evidence type="ECO:0000313" key="1">
    <source>
        <dbReference type="EMBL" id="CAD8374676.1"/>
    </source>
</evidence>
<protein>
    <submittedName>
        <fullName evidence="1">Uncharacterized protein</fullName>
    </submittedName>
</protein>
<organism evidence="1">
    <name type="scientific">Minutocellus polymorphus</name>
    <dbReference type="NCBI Taxonomy" id="265543"/>
    <lineage>
        <taxon>Eukaryota</taxon>
        <taxon>Sar</taxon>
        <taxon>Stramenopiles</taxon>
        <taxon>Ochrophyta</taxon>
        <taxon>Bacillariophyta</taxon>
        <taxon>Mediophyceae</taxon>
        <taxon>Cymatosirophycidae</taxon>
        <taxon>Cymatosirales</taxon>
        <taxon>Cymatosiraceae</taxon>
        <taxon>Minutocellus</taxon>
    </lineage>
</organism>
<accession>A0A7S0FQG0</accession>
<name>A0A7S0FQG0_9STRA</name>
<dbReference type="AlphaFoldDB" id="A0A7S0FQG0"/>
<reference evidence="1" key="1">
    <citation type="submission" date="2021-01" db="EMBL/GenBank/DDBJ databases">
        <authorList>
            <person name="Corre E."/>
            <person name="Pelletier E."/>
            <person name="Niang G."/>
            <person name="Scheremetjew M."/>
            <person name="Finn R."/>
            <person name="Kale V."/>
            <person name="Holt S."/>
            <person name="Cochrane G."/>
            <person name="Meng A."/>
            <person name="Brown T."/>
            <person name="Cohen L."/>
        </authorList>
    </citation>
    <scope>NUCLEOTIDE SEQUENCE</scope>
    <source>
        <strain evidence="1">CCMP3303</strain>
    </source>
</reference>